<dbReference type="Proteomes" id="UP001232245">
    <property type="component" value="Unassembled WGS sequence"/>
</dbReference>
<evidence type="ECO:0000313" key="2">
    <source>
        <dbReference type="Proteomes" id="UP001232245"/>
    </source>
</evidence>
<protein>
    <submittedName>
        <fullName evidence="1">Uncharacterized protein</fullName>
    </submittedName>
</protein>
<comment type="caution">
    <text evidence="1">The sequence shown here is derived from an EMBL/GenBank/DDBJ whole genome shotgun (WGS) entry which is preliminary data.</text>
</comment>
<gene>
    <name evidence="1" type="ORF">J2S02_002212</name>
</gene>
<evidence type="ECO:0000313" key="1">
    <source>
        <dbReference type="EMBL" id="MDQ0225868.1"/>
    </source>
</evidence>
<name>A0ABT9Z0T0_9BACI</name>
<accession>A0ABT9Z0T0</accession>
<dbReference type="EMBL" id="JAUSTZ010000003">
    <property type="protein sequence ID" value="MDQ0225868.1"/>
    <property type="molecule type" value="Genomic_DNA"/>
</dbReference>
<keyword evidence="2" id="KW-1185">Reference proteome</keyword>
<reference evidence="1 2" key="1">
    <citation type="submission" date="2023-07" db="EMBL/GenBank/DDBJ databases">
        <title>Genomic Encyclopedia of Type Strains, Phase IV (KMG-IV): sequencing the most valuable type-strain genomes for metagenomic binning, comparative biology and taxonomic classification.</title>
        <authorList>
            <person name="Goeker M."/>
        </authorList>
    </citation>
    <scope>NUCLEOTIDE SEQUENCE [LARGE SCALE GENOMIC DNA]</scope>
    <source>
        <strain evidence="1 2">DSM 17723</strain>
    </source>
</reference>
<proteinExistence type="predicted"/>
<sequence length="220" mass="26000">MSEIWIEEKEQTEEFFDEVGYYITLNGEIASAYFISEGSEGDYVEQNKTFLRDFLIAQDKYPLYLTFITYDDNVNECITLFNDNKIKYTLKYLEEKRTYYTILKKHSYQPPCFTVKITDSNQLMFVIEETFWLPTQNEFYAISYTDNLVFQLRNVTEWGRKKERSIPVFNIEADTTFITICHDGAGIYLFSNEEKYSTTDRLCSHLPEGTVITQINDTLL</sequence>
<organism evidence="1 2">
    <name type="scientific">Metabacillus niabensis</name>
    <dbReference type="NCBI Taxonomy" id="324854"/>
    <lineage>
        <taxon>Bacteria</taxon>
        <taxon>Bacillati</taxon>
        <taxon>Bacillota</taxon>
        <taxon>Bacilli</taxon>
        <taxon>Bacillales</taxon>
        <taxon>Bacillaceae</taxon>
        <taxon>Metabacillus</taxon>
    </lineage>
</organism>